<dbReference type="SUPFAM" id="SSF56784">
    <property type="entry name" value="HAD-like"/>
    <property type="match status" value="1"/>
</dbReference>
<evidence type="ECO:0000313" key="9">
    <source>
        <dbReference type="Proteomes" id="UP000277871"/>
    </source>
</evidence>
<dbReference type="GO" id="GO:0004805">
    <property type="term" value="F:trehalose-phosphatase activity"/>
    <property type="evidence" value="ECO:0007669"/>
    <property type="project" value="UniProtKB-EC"/>
</dbReference>
<feature type="compositionally biased region" description="Gly residues" evidence="7">
    <location>
        <begin position="291"/>
        <end position="306"/>
    </location>
</feature>
<feature type="compositionally biased region" description="Low complexity" evidence="7">
    <location>
        <begin position="1"/>
        <end position="15"/>
    </location>
</feature>
<evidence type="ECO:0000256" key="1">
    <source>
        <dbReference type="ARBA" id="ARBA00000500"/>
    </source>
</evidence>
<dbReference type="GO" id="GO:0046872">
    <property type="term" value="F:metal ion binding"/>
    <property type="evidence" value="ECO:0007669"/>
    <property type="project" value="UniProtKB-KW"/>
</dbReference>
<dbReference type="Proteomes" id="UP000277871">
    <property type="component" value="Unassembled WGS sequence"/>
</dbReference>
<reference evidence="8 9" key="1">
    <citation type="submission" date="2018-10" db="EMBL/GenBank/DDBJ databases">
        <title>Kocuria tytonicola, new bacteria from the preen glands of American barn owls (Tyto furcata).</title>
        <authorList>
            <person name="Braun M.S."/>
            <person name="Wang E."/>
            <person name="Zimmermann S."/>
            <person name="Boutin S."/>
            <person name="Wagner H."/>
            <person name="Wink M."/>
        </authorList>
    </citation>
    <scope>NUCLEOTIDE SEQUENCE [LARGE SCALE GENOMIC DNA]</scope>
    <source>
        <strain evidence="8 9">473</strain>
    </source>
</reference>
<name>A0A3L9L006_9MICC</name>
<keyword evidence="6" id="KW-0460">Magnesium</keyword>
<dbReference type="UniPathway" id="UPA00299"/>
<dbReference type="CDD" id="cd01627">
    <property type="entry name" value="HAD_TPP"/>
    <property type="match status" value="1"/>
</dbReference>
<evidence type="ECO:0000256" key="7">
    <source>
        <dbReference type="SAM" id="MobiDB-lite"/>
    </source>
</evidence>
<proteinExistence type="inferred from homology"/>
<keyword evidence="4 6" id="KW-0378">Hydrolase</keyword>
<keyword evidence="6" id="KW-0479">Metal-binding</keyword>
<feature type="region of interest" description="Disordered" evidence="7">
    <location>
        <begin position="1"/>
        <end position="28"/>
    </location>
</feature>
<dbReference type="Gene3D" id="3.30.70.1020">
    <property type="entry name" value="Trehalose-6-phosphate phosphatase related protein, domain 2"/>
    <property type="match status" value="1"/>
</dbReference>
<organism evidence="8 9">
    <name type="scientific">Kocuria tytonicola</name>
    <dbReference type="NCBI Taxonomy" id="2055946"/>
    <lineage>
        <taxon>Bacteria</taxon>
        <taxon>Bacillati</taxon>
        <taxon>Actinomycetota</taxon>
        <taxon>Actinomycetes</taxon>
        <taxon>Micrococcales</taxon>
        <taxon>Micrococcaceae</taxon>
        <taxon>Kocuria</taxon>
    </lineage>
</organism>
<dbReference type="GO" id="GO:0005992">
    <property type="term" value="P:trehalose biosynthetic process"/>
    <property type="evidence" value="ECO:0007669"/>
    <property type="project" value="UniProtKB-UniPathway"/>
</dbReference>
<comment type="caution">
    <text evidence="8">The sequence shown here is derived from an EMBL/GenBank/DDBJ whole genome shotgun (WGS) entry which is preliminary data.</text>
</comment>
<gene>
    <name evidence="8" type="primary">otsB</name>
    <name evidence="8" type="ORF">EAE32_08315</name>
</gene>
<dbReference type="RefSeq" id="WP_121865026.1">
    <property type="nucleotide sequence ID" value="NZ_RDEX01000002.1"/>
</dbReference>
<accession>A0A3L9L006</accession>
<dbReference type="InterPro" id="IPR006379">
    <property type="entry name" value="HAD-SF_hydro_IIB"/>
</dbReference>
<comment type="catalytic activity">
    <reaction evidence="1 6">
        <text>alpha,alpha-trehalose 6-phosphate + H2O = alpha,alpha-trehalose + phosphate</text>
        <dbReference type="Rhea" id="RHEA:23420"/>
        <dbReference type="ChEBI" id="CHEBI:15377"/>
        <dbReference type="ChEBI" id="CHEBI:16551"/>
        <dbReference type="ChEBI" id="CHEBI:43474"/>
        <dbReference type="ChEBI" id="CHEBI:58429"/>
        <dbReference type="EC" id="3.1.3.12"/>
    </reaction>
</comment>
<evidence type="ECO:0000256" key="6">
    <source>
        <dbReference type="RuleBase" id="RU361117"/>
    </source>
</evidence>
<comment type="pathway">
    <text evidence="2 6">Glycan biosynthesis; trehalose biosynthesis.</text>
</comment>
<dbReference type="EC" id="3.1.3.12" evidence="6"/>
<sequence length="306" mass="31485">MADARGATGSAAEVAAARRRGPAPDDSLSQALAAAAASDCLLVALDFDGTLAPFTQDPADSRPLPAAQQALDALVALPRTTVAVVSGRPLDFLRTVVDPQRRMVLSGSHGAEVDLGPTAQGHGGSGIELSAPQRELLDRAVAATRRLVSRHPGSHTELKPAGVAFHTRPLRDPVEAERALAEMAQEYSRLPGLRVTPGEHVLECSVLSATKGDGLAAIRSAVRPDATVFAGDDVTDEDALAVLGPRDLGIKVGPKDTVAPWRVADPEALATALGRLARERSRLFGSRPGTGPAGVAGGGSTGTPLR</sequence>
<dbReference type="AlphaFoldDB" id="A0A3L9L006"/>
<dbReference type="InterPro" id="IPR044651">
    <property type="entry name" value="OTSB-like"/>
</dbReference>
<comment type="similarity">
    <text evidence="3 6">Belongs to the trehalose phosphatase family.</text>
</comment>
<dbReference type="Pfam" id="PF02358">
    <property type="entry name" value="Trehalose_PPase"/>
    <property type="match status" value="1"/>
</dbReference>
<comment type="cofactor">
    <cofactor evidence="6">
        <name>Mg(2+)</name>
        <dbReference type="ChEBI" id="CHEBI:18420"/>
    </cofactor>
</comment>
<dbReference type="InterPro" id="IPR003337">
    <property type="entry name" value="Trehalose_PPase"/>
</dbReference>
<dbReference type="InterPro" id="IPR036412">
    <property type="entry name" value="HAD-like_sf"/>
</dbReference>
<evidence type="ECO:0000256" key="4">
    <source>
        <dbReference type="ARBA" id="ARBA00022801"/>
    </source>
</evidence>
<dbReference type="PANTHER" id="PTHR43768:SF3">
    <property type="entry name" value="TREHALOSE 6-PHOSPHATE PHOSPHATASE"/>
    <property type="match status" value="1"/>
</dbReference>
<dbReference type="NCBIfam" id="TIGR01484">
    <property type="entry name" value="HAD-SF-IIB"/>
    <property type="match status" value="1"/>
</dbReference>
<comment type="function">
    <text evidence="5 6">Removes the phosphate from trehalose 6-phosphate to produce free trehalose.</text>
</comment>
<feature type="region of interest" description="Disordered" evidence="7">
    <location>
        <begin position="282"/>
        <end position="306"/>
    </location>
</feature>
<dbReference type="EMBL" id="RDEX01000002">
    <property type="protein sequence ID" value="RLY92426.1"/>
    <property type="molecule type" value="Genomic_DNA"/>
</dbReference>
<protein>
    <recommendedName>
        <fullName evidence="6">Trehalose 6-phosphate phosphatase</fullName>
        <ecNumber evidence="6">3.1.3.12</ecNumber>
    </recommendedName>
</protein>
<evidence type="ECO:0000313" key="8">
    <source>
        <dbReference type="EMBL" id="RLY92426.1"/>
    </source>
</evidence>
<dbReference type="PANTHER" id="PTHR43768">
    <property type="entry name" value="TREHALOSE 6-PHOSPHATE PHOSPHATASE"/>
    <property type="match status" value="1"/>
</dbReference>
<dbReference type="NCBIfam" id="TIGR00685">
    <property type="entry name" value="T6PP"/>
    <property type="match status" value="1"/>
</dbReference>
<dbReference type="Gene3D" id="3.40.50.1000">
    <property type="entry name" value="HAD superfamily/HAD-like"/>
    <property type="match status" value="1"/>
</dbReference>
<evidence type="ECO:0000256" key="5">
    <source>
        <dbReference type="ARBA" id="ARBA00024179"/>
    </source>
</evidence>
<keyword evidence="9" id="KW-1185">Reference proteome</keyword>
<evidence type="ECO:0000256" key="3">
    <source>
        <dbReference type="ARBA" id="ARBA00008770"/>
    </source>
</evidence>
<dbReference type="InterPro" id="IPR023214">
    <property type="entry name" value="HAD_sf"/>
</dbReference>
<evidence type="ECO:0000256" key="2">
    <source>
        <dbReference type="ARBA" id="ARBA00005199"/>
    </source>
</evidence>